<feature type="chain" id="PRO_5045908105" evidence="1">
    <location>
        <begin position="20"/>
        <end position="137"/>
    </location>
</feature>
<feature type="domain" description="Surface-adhesin protein E-like" evidence="2">
    <location>
        <begin position="22"/>
        <end position="132"/>
    </location>
</feature>
<proteinExistence type="predicted"/>
<dbReference type="RefSeq" id="WP_053197250.1">
    <property type="nucleotide sequence ID" value="NZ_CP011409.1"/>
</dbReference>
<name>A0ABN4HVM9_9BURK</name>
<organism evidence="3 4">
    <name type="scientific">Herbaspirillum hiltneri N3</name>
    <dbReference type="NCBI Taxonomy" id="1262470"/>
    <lineage>
        <taxon>Bacteria</taxon>
        <taxon>Pseudomonadati</taxon>
        <taxon>Pseudomonadota</taxon>
        <taxon>Betaproteobacteria</taxon>
        <taxon>Burkholderiales</taxon>
        <taxon>Oxalobacteraceae</taxon>
        <taxon>Herbaspirillum</taxon>
    </lineage>
</organism>
<dbReference type="Proteomes" id="UP000063429">
    <property type="component" value="Chromosome"/>
</dbReference>
<dbReference type="Pfam" id="PF16747">
    <property type="entry name" value="Adhesin_E"/>
    <property type="match status" value="1"/>
</dbReference>
<evidence type="ECO:0000313" key="3">
    <source>
        <dbReference type="EMBL" id="AKZ63045.1"/>
    </source>
</evidence>
<dbReference type="InterPro" id="IPR031939">
    <property type="entry name" value="Adhesin_E-like"/>
</dbReference>
<dbReference type="EMBL" id="CP011409">
    <property type="protein sequence ID" value="AKZ63045.1"/>
    <property type="molecule type" value="Genomic_DNA"/>
</dbReference>
<evidence type="ECO:0000256" key="1">
    <source>
        <dbReference type="SAM" id="SignalP"/>
    </source>
</evidence>
<protein>
    <submittedName>
        <fullName evidence="3">Transcriptional regulator</fullName>
    </submittedName>
</protein>
<sequence length="137" mass="15469">MMKKWILMLSLVCAGAAHAENWRNVGGTDTSELSIDVDSIKESKGIREAWSMWNFKEARSNNDTSFPTLKSYRDLHQYNCKDASLKLTREIIFAENDGKGDKRDHSDALKNMPFVKPKPLSVGDAMVQVVCGYEIPK</sequence>
<keyword evidence="4" id="KW-1185">Reference proteome</keyword>
<accession>A0ABN4HVM9</accession>
<keyword evidence="1" id="KW-0732">Signal</keyword>
<reference evidence="4" key="1">
    <citation type="journal article" date="2015" name="Genome Announc.">
        <title>Complete Genome Sequence of Herbaspirillum hiltneri N3 (DSM 17495), Isolated from Surface-Sterilized Wheat Roots.</title>
        <authorList>
            <person name="Guizelini D."/>
            <person name="Saizaki P.M."/>
            <person name="Coimbra N.A."/>
            <person name="Weiss V.A."/>
            <person name="Faoro H."/>
            <person name="Sfeir M.Z."/>
            <person name="Baura V.A."/>
            <person name="Monteiro R.A."/>
            <person name="Chubatsu L.S."/>
            <person name="Souza E.M."/>
            <person name="Cruz L.M."/>
            <person name="Pedrosa F.O."/>
            <person name="Raittz R.T."/>
            <person name="Marchaukoski J.N."/>
            <person name="Steffens M.B."/>
        </authorList>
    </citation>
    <scope>NUCLEOTIDE SEQUENCE [LARGE SCALE GENOMIC DNA]</scope>
    <source>
        <strain evidence="4">N3</strain>
    </source>
</reference>
<gene>
    <name evidence="3" type="ORF">F506_10515</name>
</gene>
<feature type="signal peptide" evidence="1">
    <location>
        <begin position="1"/>
        <end position="19"/>
    </location>
</feature>
<evidence type="ECO:0000259" key="2">
    <source>
        <dbReference type="Pfam" id="PF16747"/>
    </source>
</evidence>
<evidence type="ECO:0000313" key="4">
    <source>
        <dbReference type="Proteomes" id="UP000063429"/>
    </source>
</evidence>